<evidence type="ECO:0000256" key="1">
    <source>
        <dbReference type="SAM" id="Phobius"/>
    </source>
</evidence>
<dbReference type="EMBL" id="JACJIA010000011">
    <property type="protein sequence ID" value="MBA8955413.1"/>
    <property type="molecule type" value="Genomic_DNA"/>
</dbReference>
<sequence>MTMPAVSLVTIGLSVAGLVVVAFCAFKVYLGVRRFGRELDRARARLEPKHAVLRDELRDLQEARAARDSGDGVRSS</sequence>
<proteinExistence type="predicted"/>
<keyword evidence="1" id="KW-0472">Membrane</keyword>
<keyword evidence="1" id="KW-1133">Transmembrane helix</keyword>
<dbReference type="RefSeq" id="WP_376770291.1">
    <property type="nucleotide sequence ID" value="NZ_BAAALP010000068.1"/>
</dbReference>
<dbReference type="Proteomes" id="UP000572680">
    <property type="component" value="Unassembled WGS sequence"/>
</dbReference>
<organism evidence="2 3">
    <name type="scientific">Actinomadura namibiensis</name>
    <dbReference type="NCBI Taxonomy" id="182080"/>
    <lineage>
        <taxon>Bacteria</taxon>
        <taxon>Bacillati</taxon>
        <taxon>Actinomycetota</taxon>
        <taxon>Actinomycetes</taxon>
        <taxon>Streptosporangiales</taxon>
        <taxon>Thermomonosporaceae</taxon>
        <taxon>Actinomadura</taxon>
    </lineage>
</organism>
<reference evidence="2 3" key="1">
    <citation type="submission" date="2020-08" db="EMBL/GenBank/DDBJ databases">
        <title>Genomic Encyclopedia of Type Strains, Phase IV (KMG-IV): sequencing the most valuable type-strain genomes for metagenomic binning, comparative biology and taxonomic classification.</title>
        <authorList>
            <person name="Goeker M."/>
        </authorList>
    </citation>
    <scope>NUCLEOTIDE SEQUENCE [LARGE SCALE GENOMIC DNA]</scope>
    <source>
        <strain evidence="2 3">DSM 44197</strain>
    </source>
</reference>
<gene>
    <name evidence="2" type="ORF">HNR61_007087</name>
</gene>
<protein>
    <submittedName>
        <fullName evidence="2">Uncharacterized protein</fullName>
    </submittedName>
</protein>
<dbReference type="AlphaFoldDB" id="A0A7W3LW68"/>
<comment type="caution">
    <text evidence="2">The sequence shown here is derived from an EMBL/GenBank/DDBJ whole genome shotgun (WGS) entry which is preliminary data.</text>
</comment>
<accession>A0A7W3LW68</accession>
<feature type="transmembrane region" description="Helical" evidence="1">
    <location>
        <begin position="6"/>
        <end position="30"/>
    </location>
</feature>
<name>A0A7W3LW68_ACTNM</name>
<keyword evidence="1" id="KW-0812">Transmembrane</keyword>
<keyword evidence="3" id="KW-1185">Reference proteome</keyword>
<evidence type="ECO:0000313" key="3">
    <source>
        <dbReference type="Proteomes" id="UP000572680"/>
    </source>
</evidence>
<evidence type="ECO:0000313" key="2">
    <source>
        <dbReference type="EMBL" id="MBA8955413.1"/>
    </source>
</evidence>